<comment type="caution">
    <text evidence="6">The sequence shown here is derived from an EMBL/GenBank/DDBJ whole genome shotgun (WGS) entry which is preliminary data.</text>
</comment>
<evidence type="ECO:0000256" key="2">
    <source>
        <dbReference type="SAM" id="MobiDB-lite"/>
    </source>
</evidence>
<dbReference type="SMART" id="SM00079">
    <property type="entry name" value="PBPe"/>
    <property type="match status" value="1"/>
</dbReference>
<dbReference type="PROSITE" id="PS51257">
    <property type="entry name" value="PROKAR_LIPOPROTEIN"/>
    <property type="match status" value="1"/>
</dbReference>
<feature type="chain" id="PRO_5047013350" evidence="3">
    <location>
        <begin position="30"/>
        <end position="308"/>
    </location>
</feature>
<evidence type="ECO:0000313" key="7">
    <source>
        <dbReference type="Proteomes" id="UP000618818"/>
    </source>
</evidence>
<organism evidence="6 7">
    <name type="scientific">Nocardioides cavernae</name>
    <dbReference type="NCBI Taxonomy" id="1921566"/>
    <lineage>
        <taxon>Bacteria</taxon>
        <taxon>Bacillati</taxon>
        <taxon>Actinomycetota</taxon>
        <taxon>Actinomycetes</taxon>
        <taxon>Propionibacteriales</taxon>
        <taxon>Nocardioidaceae</taxon>
        <taxon>Nocardioides</taxon>
    </lineage>
</organism>
<dbReference type="Pfam" id="PF00497">
    <property type="entry name" value="SBP_bac_3"/>
    <property type="match status" value="1"/>
</dbReference>
<evidence type="ECO:0000256" key="3">
    <source>
        <dbReference type="SAM" id="SignalP"/>
    </source>
</evidence>
<dbReference type="Gene3D" id="3.40.190.10">
    <property type="entry name" value="Periplasmic binding protein-like II"/>
    <property type="match status" value="2"/>
</dbReference>
<keyword evidence="1 3" id="KW-0732">Signal</keyword>
<feature type="compositionally biased region" description="Low complexity" evidence="2">
    <location>
        <begin position="37"/>
        <end position="60"/>
    </location>
</feature>
<keyword evidence="7" id="KW-1185">Reference proteome</keyword>
<accession>A0ABR8NHN7</accession>
<feature type="signal peptide" evidence="3">
    <location>
        <begin position="1"/>
        <end position="29"/>
    </location>
</feature>
<feature type="domain" description="Solute-binding protein family 3/N-terminal" evidence="4">
    <location>
        <begin position="73"/>
        <end position="302"/>
    </location>
</feature>
<dbReference type="SUPFAM" id="SSF53850">
    <property type="entry name" value="Periplasmic binding protein-like II"/>
    <property type="match status" value="1"/>
</dbReference>
<sequence>MLKTSRRAAQRHLAVVTLVSAAIALSACAPTDEADSGSDSGSETSETSESSESEAPAADECTPDAMETVADGTLTIATDDPAYEPWFVDNDPTNGEGYESAVAYAIAEQLGYTQDQVAWVKVPFNKVVQPGPKDFDFDVNQVSITEARRKAVDFSSGYYDVVQTVITNKGSAIDGTTSLADLADAKLGAQVGTTSYTAITDQIQPSQDPAVFDTNDQAVQALKNGQIDGIVVDLPTAYFMTAVQLDDGVIVGQLPLPDGEPEQFGAVLAKDSPLTDCVSSAVDTLREDGVLDQIGQEWLAQQGAPELS</sequence>
<dbReference type="InterPro" id="IPR001638">
    <property type="entry name" value="Solute-binding_3/MltF_N"/>
</dbReference>
<dbReference type="EMBL" id="JACXYZ010000004">
    <property type="protein sequence ID" value="MBD3927097.1"/>
    <property type="molecule type" value="Genomic_DNA"/>
</dbReference>
<dbReference type="SMART" id="SM00062">
    <property type="entry name" value="PBPb"/>
    <property type="match status" value="1"/>
</dbReference>
<dbReference type="RefSeq" id="WP_191196936.1">
    <property type="nucleotide sequence ID" value="NZ_JACXYZ010000004.1"/>
</dbReference>
<dbReference type="PANTHER" id="PTHR35936:SF19">
    <property type="entry name" value="AMINO-ACID-BINDING PROTEIN YXEM-RELATED"/>
    <property type="match status" value="1"/>
</dbReference>
<dbReference type="CDD" id="cd13530">
    <property type="entry name" value="PBP2_peptides_like"/>
    <property type="match status" value="1"/>
</dbReference>
<name>A0ABR8NHN7_9ACTN</name>
<dbReference type="Proteomes" id="UP000618818">
    <property type="component" value="Unassembled WGS sequence"/>
</dbReference>
<protein>
    <submittedName>
        <fullName evidence="6">Amino acid ABC transporter substrate-binding protein</fullName>
    </submittedName>
</protein>
<evidence type="ECO:0000256" key="1">
    <source>
        <dbReference type="ARBA" id="ARBA00022729"/>
    </source>
</evidence>
<evidence type="ECO:0000259" key="5">
    <source>
        <dbReference type="SMART" id="SM00079"/>
    </source>
</evidence>
<gene>
    <name evidence="6" type="ORF">IEZ26_20920</name>
</gene>
<proteinExistence type="predicted"/>
<dbReference type="InterPro" id="IPR001320">
    <property type="entry name" value="Iontro_rcpt_C"/>
</dbReference>
<feature type="domain" description="Ionotropic glutamate receptor C-terminal" evidence="5">
    <location>
        <begin position="73"/>
        <end position="301"/>
    </location>
</feature>
<dbReference type="PANTHER" id="PTHR35936">
    <property type="entry name" value="MEMBRANE-BOUND LYTIC MUREIN TRANSGLYCOSYLASE F"/>
    <property type="match status" value="1"/>
</dbReference>
<evidence type="ECO:0000313" key="6">
    <source>
        <dbReference type="EMBL" id="MBD3927097.1"/>
    </source>
</evidence>
<feature type="region of interest" description="Disordered" evidence="2">
    <location>
        <begin position="29"/>
        <end position="63"/>
    </location>
</feature>
<evidence type="ECO:0000259" key="4">
    <source>
        <dbReference type="SMART" id="SM00062"/>
    </source>
</evidence>
<reference evidence="6 7" key="1">
    <citation type="submission" date="2020-09" db="EMBL/GenBank/DDBJ databases">
        <title>novel species in genus Nocardioides.</title>
        <authorList>
            <person name="Zhang G."/>
        </authorList>
    </citation>
    <scope>NUCLEOTIDE SEQUENCE [LARGE SCALE GENOMIC DNA]</scope>
    <source>
        <strain evidence="6 7">KCTC 39551</strain>
    </source>
</reference>